<organism evidence="2 4">
    <name type="scientific">Vibrio owensii</name>
    <dbReference type="NCBI Taxonomy" id="696485"/>
    <lineage>
        <taxon>Bacteria</taxon>
        <taxon>Pseudomonadati</taxon>
        <taxon>Pseudomonadota</taxon>
        <taxon>Gammaproteobacteria</taxon>
        <taxon>Vibrionales</taxon>
        <taxon>Vibrionaceae</taxon>
        <taxon>Vibrio</taxon>
    </lineage>
</organism>
<reference evidence="1 3" key="2">
    <citation type="submission" date="2018-10" db="EMBL/GenBank/DDBJ databases">
        <title>Whole Genome of Vibrio owensii strain 170502, isolated from Acute Hepatopancreatic Necrosis Disease (AHPND) shrimp.</title>
        <authorList>
            <person name="Yan M."/>
            <person name="Wang X."/>
            <person name="Wang Y."/>
        </authorList>
    </citation>
    <scope>NUCLEOTIDE SEQUENCE [LARGE SCALE GENOMIC DNA]</scope>
    <source>
        <strain evidence="1 3">1700302</strain>
    </source>
</reference>
<keyword evidence="3" id="KW-1185">Reference proteome</keyword>
<dbReference type="EMBL" id="CP033137">
    <property type="protein sequence ID" value="AYO14192.1"/>
    <property type="molecule type" value="Genomic_DNA"/>
</dbReference>
<dbReference type="AlphaFoldDB" id="A0AAP9K9X8"/>
<evidence type="ECO:0000313" key="4">
    <source>
        <dbReference type="Proteomes" id="UP000390336"/>
    </source>
</evidence>
<dbReference type="InterPro" id="IPR007344">
    <property type="entry name" value="GrpB/CoaE"/>
</dbReference>
<dbReference type="PANTHER" id="PTHR34822:SF1">
    <property type="entry name" value="GRPB FAMILY PROTEIN"/>
    <property type="match status" value="1"/>
</dbReference>
<dbReference type="SUPFAM" id="SSF81301">
    <property type="entry name" value="Nucleotidyltransferase"/>
    <property type="match status" value="1"/>
</dbReference>
<sequence length="183" mass="20609">MDKSELIKRLEELGVGLERFTVQLTDYVHTWSEAYDLIVSAIAPNLGGVAVYHIGSTAIPGSIAKPIIDIGIAYNDNLTLKQNILALESLGFTCKGEQGVEGRCFFTYYSDNERFDYIHVHAYKKGDSKLRRHIQFRDAHIQNRELLIEYNALKQGLVANGVSRQDYPEAKAAYIQRILSLTS</sequence>
<dbReference type="Proteomes" id="UP000390336">
    <property type="component" value="Chromosome 1"/>
</dbReference>
<dbReference type="EMBL" id="CP045859">
    <property type="protein sequence ID" value="QGH46840.1"/>
    <property type="molecule type" value="Genomic_DNA"/>
</dbReference>
<protein>
    <submittedName>
        <fullName evidence="2">GrpB family protein</fullName>
    </submittedName>
</protein>
<dbReference type="Proteomes" id="UP000272136">
    <property type="component" value="Chromosome 1"/>
</dbReference>
<dbReference type="RefSeq" id="WP_054824911.1">
    <property type="nucleotide sequence ID" value="NZ_CP033137.1"/>
</dbReference>
<dbReference type="PANTHER" id="PTHR34822">
    <property type="entry name" value="GRPB DOMAIN PROTEIN (AFU_ORTHOLOGUE AFUA_1G01530)"/>
    <property type="match status" value="1"/>
</dbReference>
<proteinExistence type="predicted"/>
<name>A0AAP9K9X8_9VIBR</name>
<dbReference type="Gene3D" id="3.30.460.10">
    <property type="entry name" value="Beta Polymerase, domain 2"/>
    <property type="match status" value="1"/>
</dbReference>
<evidence type="ECO:0000313" key="3">
    <source>
        <dbReference type="Proteomes" id="UP000272136"/>
    </source>
</evidence>
<gene>
    <name evidence="2" type="ORF">APZ19_06890</name>
    <name evidence="1" type="ORF">D0812_07095</name>
</gene>
<accession>A0AAP9K9X8</accession>
<evidence type="ECO:0000313" key="2">
    <source>
        <dbReference type="EMBL" id="QGH46840.1"/>
    </source>
</evidence>
<evidence type="ECO:0000313" key="1">
    <source>
        <dbReference type="EMBL" id="AYO14192.1"/>
    </source>
</evidence>
<dbReference type="InterPro" id="IPR043519">
    <property type="entry name" value="NT_sf"/>
</dbReference>
<dbReference type="Pfam" id="PF04229">
    <property type="entry name" value="GrpB"/>
    <property type="match status" value="1"/>
</dbReference>
<reference evidence="2" key="3">
    <citation type="submission" date="2019-11" db="EMBL/GenBank/DDBJ databases">
        <title>Complete genome sequence of Vibrio owensii SH-14 isolated from shrimp with acute hepatopancreatic necrosis diease.</title>
        <authorList>
            <person name="Liang X."/>
            <person name="Wang Y."/>
        </authorList>
    </citation>
    <scope>NUCLEOTIDE SEQUENCE</scope>
    <source>
        <strain evidence="2">SH14</strain>
    </source>
</reference>
<reference evidence="2 4" key="1">
    <citation type="journal article" date="2015" name="Genome Announc.">
        <title>Draft Genome Sequence of Vibrio owensii Strain SH-14, Which Causes Shrimp Acute Hepatopancreatic Necrosis Disease.</title>
        <authorList>
            <person name="Liu L."/>
            <person name="Xiao J."/>
            <person name="Xia X."/>
            <person name="Pan Y."/>
            <person name="Yan S."/>
            <person name="Wang Y."/>
        </authorList>
    </citation>
    <scope>NUCLEOTIDE SEQUENCE [LARGE SCALE GENOMIC DNA]</scope>
    <source>
        <strain evidence="2 4">SH14</strain>
    </source>
</reference>